<dbReference type="EMBL" id="BAABBE010000028">
    <property type="protein sequence ID" value="GAA3674353.1"/>
    <property type="molecule type" value="Genomic_DNA"/>
</dbReference>
<accession>A0ABP7BZG0</accession>
<name>A0ABP7BZG0_9PSEU</name>
<comment type="caution">
    <text evidence="1">The sequence shown here is derived from an EMBL/GenBank/DDBJ whole genome shotgun (WGS) entry which is preliminary data.</text>
</comment>
<gene>
    <name evidence="1" type="ORF">GCM10022267_71630</name>
</gene>
<evidence type="ECO:0000313" key="1">
    <source>
        <dbReference type="EMBL" id="GAA3674353.1"/>
    </source>
</evidence>
<reference evidence="2" key="1">
    <citation type="journal article" date="2019" name="Int. J. Syst. Evol. Microbiol.">
        <title>The Global Catalogue of Microorganisms (GCM) 10K type strain sequencing project: providing services to taxonomists for standard genome sequencing and annotation.</title>
        <authorList>
            <consortium name="The Broad Institute Genomics Platform"/>
            <consortium name="The Broad Institute Genome Sequencing Center for Infectious Disease"/>
            <person name="Wu L."/>
            <person name="Ma J."/>
        </authorList>
    </citation>
    <scope>NUCLEOTIDE SEQUENCE [LARGE SCALE GENOMIC DNA]</scope>
    <source>
        <strain evidence="2">JCM 17494</strain>
    </source>
</reference>
<protein>
    <submittedName>
        <fullName evidence="1">Uncharacterized protein</fullName>
    </submittedName>
</protein>
<dbReference type="Proteomes" id="UP001500711">
    <property type="component" value="Unassembled WGS sequence"/>
</dbReference>
<evidence type="ECO:0000313" key="2">
    <source>
        <dbReference type="Proteomes" id="UP001500711"/>
    </source>
</evidence>
<proteinExistence type="predicted"/>
<organism evidence="1 2">
    <name type="scientific">Lentzea roselyniae</name>
    <dbReference type="NCBI Taxonomy" id="531940"/>
    <lineage>
        <taxon>Bacteria</taxon>
        <taxon>Bacillati</taxon>
        <taxon>Actinomycetota</taxon>
        <taxon>Actinomycetes</taxon>
        <taxon>Pseudonocardiales</taxon>
        <taxon>Pseudonocardiaceae</taxon>
        <taxon>Lentzea</taxon>
    </lineage>
</organism>
<keyword evidence="2" id="KW-1185">Reference proteome</keyword>
<sequence>MPNRPIVLPPRLPRRIETLWNWLRALTIDDVLINTEGLVRARAVRYATASRFAEPEPLPWDGVITEERGPPARSRRRRWRRWWAAPSKG</sequence>